<gene>
    <name evidence="2" type="ORF">PG993_010148</name>
</gene>
<organism evidence="2 3">
    <name type="scientific">Apiospora rasikravindrae</name>
    <dbReference type="NCBI Taxonomy" id="990691"/>
    <lineage>
        <taxon>Eukaryota</taxon>
        <taxon>Fungi</taxon>
        <taxon>Dikarya</taxon>
        <taxon>Ascomycota</taxon>
        <taxon>Pezizomycotina</taxon>
        <taxon>Sordariomycetes</taxon>
        <taxon>Xylariomycetidae</taxon>
        <taxon>Amphisphaeriales</taxon>
        <taxon>Apiosporaceae</taxon>
        <taxon>Apiospora</taxon>
    </lineage>
</organism>
<keyword evidence="3" id="KW-1185">Reference proteome</keyword>
<accession>A0ABR1SLG0</accession>
<dbReference type="Proteomes" id="UP001444661">
    <property type="component" value="Unassembled WGS sequence"/>
</dbReference>
<dbReference type="EMBL" id="JAQQWK010000009">
    <property type="protein sequence ID" value="KAK8035153.1"/>
    <property type="molecule type" value="Genomic_DNA"/>
</dbReference>
<evidence type="ECO:0000313" key="2">
    <source>
        <dbReference type="EMBL" id="KAK8035153.1"/>
    </source>
</evidence>
<sequence length="64" mass="6689">MWQAASLVRSAATAMQHGIYLDGAEGSRGDPSAGVVVDDDDDDDDDAMGTALSPPGALRRLIRM</sequence>
<evidence type="ECO:0000256" key="1">
    <source>
        <dbReference type="SAM" id="MobiDB-lite"/>
    </source>
</evidence>
<feature type="region of interest" description="Disordered" evidence="1">
    <location>
        <begin position="22"/>
        <end position="53"/>
    </location>
</feature>
<reference evidence="2 3" key="1">
    <citation type="submission" date="2023-01" db="EMBL/GenBank/DDBJ databases">
        <title>Analysis of 21 Apiospora genomes using comparative genomics revels a genus with tremendous synthesis potential of carbohydrate active enzymes and secondary metabolites.</title>
        <authorList>
            <person name="Sorensen T."/>
        </authorList>
    </citation>
    <scope>NUCLEOTIDE SEQUENCE [LARGE SCALE GENOMIC DNA]</scope>
    <source>
        <strain evidence="2 3">CBS 33761</strain>
    </source>
</reference>
<comment type="caution">
    <text evidence="2">The sequence shown here is derived from an EMBL/GenBank/DDBJ whole genome shotgun (WGS) entry which is preliminary data.</text>
</comment>
<proteinExistence type="predicted"/>
<feature type="compositionally biased region" description="Acidic residues" evidence="1">
    <location>
        <begin position="37"/>
        <end position="47"/>
    </location>
</feature>
<name>A0ABR1SLG0_9PEZI</name>
<evidence type="ECO:0000313" key="3">
    <source>
        <dbReference type="Proteomes" id="UP001444661"/>
    </source>
</evidence>
<protein>
    <submittedName>
        <fullName evidence="2">Uncharacterized protein</fullName>
    </submittedName>
</protein>